<comment type="subcellular location">
    <subcellularLocation>
        <location evidence="1">Cell outer membrane</location>
        <topology evidence="1">Multi-pass membrane protein</topology>
    </subcellularLocation>
</comment>
<evidence type="ECO:0000256" key="1">
    <source>
        <dbReference type="ARBA" id="ARBA00004571"/>
    </source>
</evidence>
<evidence type="ECO:0000313" key="14">
    <source>
        <dbReference type="Proteomes" id="UP001285263"/>
    </source>
</evidence>
<keyword evidence="5" id="KW-0812">Transmembrane</keyword>
<dbReference type="Gene3D" id="2.40.160.10">
    <property type="entry name" value="Porin"/>
    <property type="match status" value="1"/>
</dbReference>
<evidence type="ECO:0000256" key="4">
    <source>
        <dbReference type="ARBA" id="ARBA00022452"/>
    </source>
</evidence>
<dbReference type="InterPro" id="IPR033900">
    <property type="entry name" value="Gram_neg_porin_domain"/>
</dbReference>
<evidence type="ECO:0000313" key="13">
    <source>
        <dbReference type="EMBL" id="MDY0748590.1"/>
    </source>
</evidence>
<feature type="chain" id="PRO_5047180382" evidence="11">
    <location>
        <begin position="22"/>
        <end position="379"/>
    </location>
</feature>
<evidence type="ECO:0000256" key="10">
    <source>
        <dbReference type="ARBA" id="ARBA00023237"/>
    </source>
</evidence>
<proteinExistence type="predicted"/>
<sequence>MKLVVSLAALAAAAFSAQVHAGDEGDGASSNTGGSSSVTIYGFIDQGVEYIHDTATSKTTTGNATRIGSGTATSYLGFRGREDLGGGLRAIFNLEQGYSPDLGTQSQGPRAWGRQAYVGLEGSFGLLNLGRQYTMKAFAMSPINMFGTGAQGLPTLDEGVSNPRADNAISYRVKFGGGFETGANYSFGRDGLAGNSKVATNCPGEATEASQCREWSLLLKYDGDKWGVSSAYERQNGGTSATYGGLTSPDLHDTRTILGGYLFFGGTKVSVGWIRRQNDGLATPKSDLAWIMSTIPVTTAFSIDLMLAELNYKDSADKADVLGLRGQYALSKRTALYITADYINNGGALAVGATTNAPAVAPLPGGSQLSLITGFRHAF</sequence>
<gene>
    <name evidence="13" type="ORF">SNE35_29100</name>
</gene>
<evidence type="ECO:0000256" key="5">
    <source>
        <dbReference type="ARBA" id="ARBA00022692"/>
    </source>
</evidence>
<dbReference type="PRINTS" id="PR00184">
    <property type="entry name" value="NEISSPPORIN"/>
</dbReference>
<dbReference type="PANTHER" id="PTHR34501">
    <property type="entry name" value="PROTEIN YDDL-RELATED"/>
    <property type="match status" value="1"/>
</dbReference>
<evidence type="ECO:0000256" key="6">
    <source>
        <dbReference type="ARBA" id="ARBA00022729"/>
    </source>
</evidence>
<dbReference type="RefSeq" id="WP_320426559.1">
    <property type="nucleotide sequence ID" value="NZ_JAXCLA010000011.1"/>
</dbReference>
<reference evidence="13 14" key="1">
    <citation type="submission" date="2023-11" db="EMBL/GenBank/DDBJ databases">
        <title>Paucibacter sp. nov., isolated from fresh soil in Korea.</title>
        <authorList>
            <person name="Le N.T.T."/>
        </authorList>
    </citation>
    <scope>NUCLEOTIDE SEQUENCE [LARGE SCALE GENOMIC DNA]</scope>
    <source>
        <strain evidence="13 14">R3-3</strain>
    </source>
</reference>
<dbReference type="EMBL" id="JAXCLA010000011">
    <property type="protein sequence ID" value="MDY0748590.1"/>
    <property type="molecule type" value="Genomic_DNA"/>
</dbReference>
<keyword evidence="3" id="KW-0813">Transport</keyword>
<evidence type="ECO:0000256" key="8">
    <source>
        <dbReference type="ARBA" id="ARBA00023114"/>
    </source>
</evidence>
<dbReference type="SUPFAM" id="SSF56935">
    <property type="entry name" value="Porins"/>
    <property type="match status" value="1"/>
</dbReference>
<evidence type="ECO:0000256" key="2">
    <source>
        <dbReference type="ARBA" id="ARBA00011233"/>
    </source>
</evidence>
<evidence type="ECO:0000256" key="11">
    <source>
        <dbReference type="SAM" id="SignalP"/>
    </source>
</evidence>
<keyword evidence="8" id="KW-0626">Porin</keyword>
<comment type="caution">
    <text evidence="13">The sequence shown here is derived from an EMBL/GenBank/DDBJ whole genome shotgun (WGS) entry which is preliminary data.</text>
</comment>
<evidence type="ECO:0000259" key="12">
    <source>
        <dbReference type="Pfam" id="PF13609"/>
    </source>
</evidence>
<protein>
    <submittedName>
        <fullName evidence="13">Porin</fullName>
    </submittedName>
</protein>
<keyword evidence="10" id="KW-0998">Cell outer membrane</keyword>
<dbReference type="Pfam" id="PF13609">
    <property type="entry name" value="Porin_4"/>
    <property type="match status" value="1"/>
</dbReference>
<evidence type="ECO:0000256" key="7">
    <source>
        <dbReference type="ARBA" id="ARBA00023065"/>
    </source>
</evidence>
<dbReference type="CDD" id="cd00342">
    <property type="entry name" value="gram_neg_porins"/>
    <property type="match status" value="1"/>
</dbReference>
<dbReference type="InterPro" id="IPR023614">
    <property type="entry name" value="Porin_dom_sf"/>
</dbReference>
<keyword evidence="7" id="KW-0406">Ion transport</keyword>
<dbReference type="InterPro" id="IPR002299">
    <property type="entry name" value="Porin_Neis"/>
</dbReference>
<feature type="domain" description="Porin" evidence="12">
    <location>
        <begin position="9"/>
        <end position="347"/>
    </location>
</feature>
<keyword evidence="6 11" id="KW-0732">Signal</keyword>
<keyword evidence="14" id="KW-1185">Reference proteome</keyword>
<dbReference type="PANTHER" id="PTHR34501:SF9">
    <property type="entry name" value="MAJOR OUTER MEMBRANE PROTEIN P.IA"/>
    <property type="match status" value="1"/>
</dbReference>
<evidence type="ECO:0000256" key="3">
    <source>
        <dbReference type="ARBA" id="ARBA00022448"/>
    </source>
</evidence>
<keyword evidence="4" id="KW-1134">Transmembrane beta strand</keyword>
<evidence type="ECO:0000256" key="9">
    <source>
        <dbReference type="ARBA" id="ARBA00023136"/>
    </source>
</evidence>
<name>A0ABU5DSD7_9BURK</name>
<organism evidence="13 14">
    <name type="scientific">Roseateles agri</name>
    <dbReference type="NCBI Taxonomy" id="3098619"/>
    <lineage>
        <taxon>Bacteria</taxon>
        <taxon>Pseudomonadati</taxon>
        <taxon>Pseudomonadota</taxon>
        <taxon>Betaproteobacteria</taxon>
        <taxon>Burkholderiales</taxon>
        <taxon>Sphaerotilaceae</taxon>
        <taxon>Roseateles</taxon>
    </lineage>
</organism>
<dbReference type="InterPro" id="IPR050298">
    <property type="entry name" value="Gram-neg_bact_OMP"/>
</dbReference>
<comment type="subunit">
    <text evidence="2">Homotrimer.</text>
</comment>
<feature type="signal peptide" evidence="11">
    <location>
        <begin position="1"/>
        <end position="21"/>
    </location>
</feature>
<accession>A0ABU5DSD7</accession>
<keyword evidence="9" id="KW-0472">Membrane</keyword>
<dbReference type="Proteomes" id="UP001285263">
    <property type="component" value="Unassembled WGS sequence"/>
</dbReference>